<dbReference type="SUPFAM" id="SSF53613">
    <property type="entry name" value="Ribokinase-like"/>
    <property type="match status" value="1"/>
</dbReference>
<name>A0A931E2L2_9CORY</name>
<dbReference type="EMBL" id="JADOUE010000001">
    <property type="protein sequence ID" value="MBG6122081.1"/>
    <property type="molecule type" value="Genomic_DNA"/>
</dbReference>
<keyword evidence="3" id="KW-0547">Nucleotide-binding</keyword>
<accession>A0A931E2L2</accession>
<dbReference type="AlphaFoldDB" id="A0A931E2L2"/>
<evidence type="ECO:0000256" key="3">
    <source>
        <dbReference type="ARBA" id="ARBA00022741"/>
    </source>
</evidence>
<evidence type="ECO:0000313" key="8">
    <source>
        <dbReference type="Proteomes" id="UP000658613"/>
    </source>
</evidence>
<protein>
    <recommendedName>
        <fullName evidence="1">pyridoxal kinase</fullName>
        <ecNumber evidence="1">2.7.1.35</ecNumber>
    </recommendedName>
</protein>
<dbReference type="Proteomes" id="UP000658613">
    <property type="component" value="Unassembled WGS sequence"/>
</dbReference>
<reference evidence="7" key="1">
    <citation type="submission" date="2020-11" db="EMBL/GenBank/DDBJ databases">
        <title>Sequencing the genomes of 1000 actinobacteria strains.</title>
        <authorList>
            <person name="Klenk H.-P."/>
        </authorList>
    </citation>
    <scope>NUCLEOTIDE SEQUENCE</scope>
    <source>
        <strain evidence="7">DSM 45632</strain>
    </source>
</reference>
<evidence type="ECO:0000256" key="4">
    <source>
        <dbReference type="ARBA" id="ARBA00022777"/>
    </source>
</evidence>
<comment type="caution">
    <text evidence="7">The sequence shown here is derived from an EMBL/GenBank/DDBJ whole genome shotgun (WGS) entry which is preliminary data.</text>
</comment>
<dbReference type="CDD" id="cd01173">
    <property type="entry name" value="pyridoxal_pyridoxamine_kinase"/>
    <property type="match status" value="1"/>
</dbReference>
<evidence type="ECO:0000256" key="1">
    <source>
        <dbReference type="ARBA" id="ARBA00012104"/>
    </source>
</evidence>
<dbReference type="EC" id="2.7.1.35" evidence="1"/>
<dbReference type="PANTHER" id="PTHR10534">
    <property type="entry name" value="PYRIDOXAL KINASE"/>
    <property type="match status" value="1"/>
</dbReference>
<keyword evidence="5" id="KW-0067">ATP-binding</keyword>
<keyword evidence="4 7" id="KW-0418">Kinase</keyword>
<evidence type="ECO:0000256" key="5">
    <source>
        <dbReference type="ARBA" id="ARBA00022840"/>
    </source>
</evidence>
<sequence>MNIVSIQSAVAYGHVGNSCAVFPLQRLGHNAWPVNTVNFSNHTEYPSWRGPRLTAQQVGDVLEGLEFVYPQVDMVLTGYLGSADLAEVIVGAVNRIKAANPAAQWVCDPVIGNAAVGSFVDDDIPGVFIDVAIPVADAITPNQWELALLTGRELSTLEATVDAARSLKPRSLITSVHTGDGTTIGMLDISPEAAWYVETPRLGDNVVGAGDLAAAMYTALRDETPKARLEHLAGTLFDMIAAAEDGLTGLPLVAEQDLIVQPRSRFEARRL</sequence>
<proteinExistence type="predicted"/>
<organism evidence="7 8">
    <name type="scientific">Corynebacterium aquatimens</name>
    <dbReference type="NCBI Taxonomy" id="1190508"/>
    <lineage>
        <taxon>Bacteria</taxon>
        <taxon>Bacillati</taxon>
        <taxon>Actinomycetota</taxon>
        <taxon>Actinomycetes</taxon>
        <taxon>Mycobacteriales</taxon>
        <taxon>Corynebacteriaceae</taxon>
        <taxon>Corynebacterium</taxon>
    </lineage>
</organism>
<dbReference type="InterPro" id="IPR029056">
    <property type="entry name" value="Ribokinase-like"/>
</dbReference>
<evidence type="ECO:0000259" key="6">
    <source>
        <dbReference type="Pfam" id="PF08543"/>
    </source>
</evidence>
<dbReference type="GO" id="GO:0005524">
    <property type="term" value="F:ATP binding"/>
    <property type="evidence" value="ECO:0007669"/>
    <property type="project" value="UniProtKB-KW"/>
</dbReference>
<dbReference type="GO" id="GO:0009443">
    <property type="term" value="P:pyridoxal 5'-phosphate salvage"/>
    <property type="evidence" value="ECO:0007669"/>
    <property type="project" value="InterPro"/>
</dbReference>
<evidence type="ECO:0000256" key="2">
    <source>
        <dbReference type="ARBA" id="ARBA00022679"/>
    </source>
</evidence>
<dbReference type="Pfam" id="PF08543">
    <property type="entry name" value="Phos_pyr_kin"/>
    <property type="match status" value="1"/>
</dbReference>
<dbReference type="Gene3D" id="3.40.1190.20">
    <property type="match status" value="1"/>
</dbReference>
<dbReference type="InterPro" id="IPR013749">
    <property type="entry name" value="PM/HMP-P_kinase-1"/>
</dbReference>
<dbReference type="GO" id="GO:0008478">
    <property type="term" value="F:pyridoxal kinase activity"/>
    <property type="evidence" value="ECO:0007669"/>
    <property type="project" value="UniProtKB-EC"/>
</dbReference>
<evidence type="ECO:0000313" key="7">
    <source>
        <dbReference type="EMBL" id="MBG6122081.1"/>
    </source>
</evidence>
<dbReference type="GO" id="GO:0005829">
    <property type="term" value="C:cytosol"/>
    <property type="evidence" value="ECO:0007669"/>
    <property type="project" value="TreeGrafter"/>
</dbReference>
<keyword evidence="2 7" id="KW-0808">Transferase</keyword>
<dbReference type="PANTHER" id="PTHR10534:SF2">
    <property type="entry name" value="PYRIDOXAL KINASE"/>
    <property type="match status" value="1"/>
</dbReference>
<feature type="domain" description="Pyridoxamine kinase/Phosphomethylpyrimidine kinase" evidence="6">
    <location>
        <begin position="71"/>
        <end position="219"/>
    </location>
</feature>
<dbReference type="NCBIfam" id="TIGR00687">
    <property type="entry name" value="pyridox_kin"/>
    <property type="match status" value="1"/>
</dbReference>
<keyword evidence="8" id="KW-1185">Reference proteome</keyword>
<dbReference type="RefSeq" id="WP_196824535.1">
    <property type="nucleotide sequence ID" value="NZ_CP046980.1"/>
</dbReference>
<dbReference type="InterPro" id="IPR004625">
    <property type="entry name" value="PyrdxlKinase"/>
</dbReference>
<gene>
    <name evidence="7" type="ORF">IW254_001050</name>
</gene>